<dbReference type="RefSeq" id="WP_315722522.1">
    <property type="nucleotide sequence ID" value="NZ_JAVUPU010000001.1"/>
</dbReference>
<evidence type="ECO:0000313" key="3">
    <source>
        <dbReference type="Proteomes" id="UP001259572"/>
    </source>
</evidence>
<gene>
    <name evidence="2" type="ORF">RQX22_00150</name>
</gene>
<reference evidence="2 3" key="1">
    <citation type="submission" date="2023-05" db="EMBL/GenBank/DDBJ databases">
        <authorList>
            <person name="Guo Y."/>
        </authorList>
    </citation>
    <scope>NUCLEOTIDE SEQUENCE [LARGE SCALE GENOMIC DNA]</scope>
    <source>
        <strain evidence="2 3">GR2756</strain>
    </source>
</reference>
<evidence type="ECO:0000313" key="2">
    <source>
        <dbReference type="EMBL" id="MDT9597360.1"/>
    </source>
</evidence>
<feature type="region of interest" description="Disordered" evidence="1">
    <location>
        <begin position="81"/>
        <end position="108"/>
    </location>
</feature>
<keyword evidence="3" id="KW-1185">Reference proteome</keyword>
<proteinExistence type="predicted"/>
<name>A0ABU3Q1Q8_9SPHN</name>
<dbReference type="EMBL" id="JAVUPU010000001">
    <property type="protein sequence ID" value="MDT9597360.1"/>
    <property type="molecule type" value="Genomic_DNA"/>
</dbReference>
<organism evidence="2 3">
    <name type="scientific">Sphingosinicella rhizophila</name>
    <dbReference type="NCBI Taxonomy" id="3050082"/>
    <lineage>
        <taxon>Bacteria</taxon>
        <taxon>Pseudomonadati</taxon>
        <taxon>Pseudomonadota</taxon>
        <taxon>Alphaproteobacteria</taxon>
        <taxon>Sphingomonadales</taxon>
        <taxon>Sphingosinicellaceae</taxon>
        <taxon>Sphingosinicella</taxon>
    </lineage>
</organism>
<dbReference type="Proteomes" id="UP001259572">
    <property type="component" value="Unassembled WGS sequence"/>
</dbReference>
<protein>
    <submittedName>
        <fullName evidence="2">Uncharacterized protein</fullName>
    </submittedName>
</protein>
<sequence length="108" mass="10551">MMLVLVVANGPAVAAAICQHQDVRVHAAALQSGDAGVAAEALDEESAAKAASTQGALGDAAATLLAGCMLPHAPELPRPDIGAACTGSADPPVLGSRTVPPLLEPPLA</sequence>
<evidence type="ECO:0000256" key="1">
    <source>
        <dbReference type="SAM" id="MobiDB-lite"/>
    </source>
</evidence>
<comment type="caution">
    <text evidence="2">The sequence shown here is derived from an EMBL/GenBank/DDBJ whole genome shotgun (WGS) entry which is preliminary data.</text>
</comment>
<accession>A0ABU3Q1Q8</accession>